<dbReference type="OrthoDB" id="116216at2759"/>
<proteinExistence type="predicted"/>
<dbReference type="Proteomes" id="UP000499080">
    <property type="component" value="Unassembled WGS sequence"/>
</dbReference>
<dbReference type="InterPro" id="IPR053134">
    <property type="entry name" value="RNA-dir_DNA_polymerase"/>
</dbReference>
<evidence type="ECO:0000313" key="2">
    <source>
        <dbReference type="Proteomes" id="UP000499080"/>
    </source>
</evidence>
<gene>
    <name evidence="1" type="ORF">AVEN_105415_1</name>
</gene>
<dbReference type="PANTHER" id="PTHR24559">
    <property type="entry name" value="TRANSPOSON TY3-I GAG-POL POLYPROTEIN"/>
    <property type="match status" value="1"/>
</dbReference>
<dbReference type="PANTHER" id="PTHR24559:SF444">
    <property type="entry name" value="REVERSE TRANSCRIPTASE DOMAIN-CONTAINING PROTEIN"/>
    <property type="match status" value="1"/>
</dbReference>
<dbReference type="GO" id="GO:0071897">
    <property type="term" value="P:DNA biosynthetic process"/>
    <property type="evidence" value="ECO:0007669"/>
    <property type="project" value="UniProtKB-ARBA"/>
</dbReference>
<sequence>MESRIIQEEIDKILKLHIIEHSESPWSSTVEFVKNKNGTWRSCVDYRRLNKITKKDVYTLPRKMIMPWIASLGQECILQWYSSLVINKSKVMKETGRRQIYYPGWFVPTSSYVIWAR</sequence>
<reference evidence="1 2" key="1">
    <citation type="journal article" date="2019" name="Sci. Rep.">
        <title>Orb-weaving spider Araneus ventricosus genome elucidates the spidroin gene catalogue.</title>
        <authorList>
            <person name="Kono N."/>
            <person name="Nakamura H."/>
            <person name="Ohtoshi R."/>
            <person name="Moran D.A.P."/>
            <person name="Shinohara A."/>
            <person name="Yoshida Y."/>
            <person name="Fujiwara M."/>
            <person name="Mori M."/>
            <person name="Tomita M."/>
            <person name="Arakawa K."/>
        </authorList>
    </citation>
    <scope>NUCLEOTIDE SEQUENCE [LARGE SCALE GENOMIC DNA]</scope>
</reference>
<evidence type="ECO:0008006" key="3">
    <source>
        <dbReference type="Google" id="ProtNLM"/>
    </source>
</evidence>
<dbReference type="EMBL" id="BGPR01002608">
    <property type="protein sequence ID" value="GBM76233.1"/>
    <property type="molecule type" value="Genomic_DNA"/>
</dbReference>
<comment type="caution">
    <text evidence="1">The sequence shown here is derived from an EMBL/GenBank/DDBJ whole genome shotgun (WGS) entry which is preliminary data.</text>
</comment>
<dbReference type="Gene3D" id="3.10.10.10">
    <property type="entry name" value="HIV Type 1 Reverse Transcriptase, subunit A, domain 1"/>
    <property type="match status" value="1"/>
</dbReference>
<dbReference type="InterPro" id="IPR043502">
    <property type="entry name" value="DNA/RNA_pol_sf"/>
</dbReference>
<name>A0A4Y2IES7_ARAVE</name>
<keyword evidence="2" id="KW-1185">Reference proteome</keyword>
<protein>
    <recommendedName>
        <fullName evidence="3">Reverse transcriptase domain-containing protein</fullName>
    </recommendedName>
</protein>
<accession>A0A4Y2IES7</accession>
<dbReference type="AlphaFoldDB" id="A0A4Y2IES7"/>
<evidence type="ECO:0000313" key="1">
    <source>
        <dbReference type="EMBL" id="GBM76233.1"/>
    </source>
</evidence>
<dbReference type="SUPFAM" id="SSF56672">
    <property type="entry name" value="DNA/RNA polymerases"/>
    <property type="match status" value="1"/>
</dbReference>
<organism evidence="1 2">
    <name type="scientific">Araneus ventricosus</name>
    <name type="common">Orbweaver spider</name>
    <name type="synonym">Epeira ventricosa</name>
    <dbReference type="NCBI Taxonomy" id="182803"/>
    <lineage>
        <taxon>Eukaryota</taxon>
        <taxon>Metazoa</taxon>
        <taxon>Ecdysozoa</taxon>
        <taxon>Arthropoda</taxon>
        <taxon>Chelicerata</taxon>
        <taxon>Arachnida</taxon>
        <taxon>Araneae</taxon>
        <taxon>Araneomorphae</taxon>
        <taxon>Entelegynae</taxon>
        <taxon>Araneoidea</taxon>
        <taxon>Araneidae</taxon>
        <taxon>Araneus</taxon>
    </lineage>
</organism>